<feature type="transmembrane region" description="Helical" evidence="6">
    <location>
        <begin position="56"/>
        <end position="81"/>
    </location>
</feature>
<protein>
    <submittedName>
        <fullName evidence="7">Bax inhibitor-1/YccA family protein</fullName>
    </submittedName>
</protein>
<evidence type="ECO:0000256" key="4">
    <source>
        <dbReference type="ARBA" id="ARBA00022989"/>
    </source>
</evidence>
<evidence type="ECO:0000256" key="2">
    <source>
        <dbReference type="ARBA" id="ARBA00010350"/>
    </source>
</evidence>
<evidence type="ECO:0000313" key="8">
    <source>
        <dbReference type="Proteomes" id="UP000682005"/>
    </source>
</evidence>
<comment type="subcellular location">
    <subcellularLocation>
        <location evidence="1">Membrane</location>
        <topology evidence="1">Multi-pass membrane protein</topology>
    </subcellularLocation>
</comment>
<dbReference type="EMBL" id="CP072370">
    <property type="protein sequence ID" value="QUB87302.1"/>
    <property type="molecule type" value="Genomic_DNA"/>
</dbReference>
<evidence type="ECO:0000256" key="3">
    <source>
        <dbReference type="ARBA" id="ARBA00022692"/>
    </source>
</evidence>
<name>A0ABX7Y1V1_9BACT</name>
<sequence length="241" mass="26478">MNMNFDNFTNVTSSQERDLEMSRVFPSLMRKVYVWMAMALAITGVVAYGAGNSPALIQLLYLGRGPIILACLVELAIIWYLTSRIQKLSLVAATTWFIIFAVINGLTLGWIFAAFSSAAIAKTFFVTAGTFGTMALIGSYTKKDLTKMGGILFMALIGLIIAGLVNIFLKSVMFDYIVSGIGVIVFTGLTAWDAQKIKRNLLMAPDTGEGAQKVALLGSLSLYLDFINLFLYLLRFFGNRR</sequence>
<dbReference type="InterPro" id="IPR006214">
    <property type="entry name" value="Bax_inhibitor_1-related"/>
</dbReference>
<keyword evidence="8" id="KW-1185">Reference proteome</keyword>
<keyword evidence="5 6" id="KW-0472">Membrane</keyword>
<feature type="transmembrane region" description="Helical" evidence="6">
    <location>
        <begin position="150"/>
        <end position="168"/>
    </location>
</feature>
<evidence type="ECO:0000256" key="5">
    <source>
        <dbReference type="ARBA" id="ARBA00023136"/>
    </source>
</evidence>
<evidence type="ECO:0000256" key="6">
    <source>
        <dbReference type="RuleBase" id="RU004379"/>
    </source>
</evidence>
<proteinExistence type="inferred from homology"/>
<keyword evidence="3 6" id="KW-0812">Transmembrane</keyword>
<gene>
    <name evidence="7" type="ORF">J5A51_07435</name>
</gene>
<dbReference type="RefSeq" id="WP_081784410.1">
    <property type="nucleotide sequence ID" value="NZ_BAKO01000004.1"/>
</dbReference>
<feature type="transmembrane region" description="Helical" evidence="6">
    <location>
        <begin position="214"/>
        <end position="234"/>
    </location>
</feature>
<comment type="similarity">
    <text evidence="2 6">Belongs to the BI1 family.</text>
</comment>
<dbReference type="Proteomes" id="UP000682005">
    <property type="component" value="Chromosome 1"/>
</dbReference>
<organism evidence="7 8">
    <name type="scientific">Prevotella fusca JCM 17724</name>
    <dbReference type="NCBI Taxonomy" id="1236517"/>
    <lineage>
        <taxon>Bacteria</taxon>
        <taxon>Pseudomonadati</taxon>
        <taxon>Bacteroidota</taxon>
        <taxon>Bacteroidia</taxon>
        <taxon>Bacteroidales</taxon>
        <taxon>Prevotellaceae</taxon>
        <taxon>Prevotella</taxon>
    </lineage>
</organism>
<dbReference type="PANTHER" id="PTHR23291:SF50">
    <property type="entry name" value="PROTEIN LIFEGUARD 4"/>
    <property type="match status" value="1"/>
</dbReference>
<feature type="transmembrane region" description="Helical" evidence="6">
    <location>
        <begin position="88"/>
        <end position="113"/>
    </location>
</feature>
<dbReference type="CDD" id="cd10432">
    <property type="entry name" value="BI-1-like_bacterial"/>
    <property type="match status" value="1"/>
</dbReference>
<dbReference type="Pfam" id="PF01027">
    <property type="entry name" value="Bax1-I"/>
    <property type="match status" value="1"/>
</dbReference>
<evidence type="ECO:0000256" key="1">
    <source>
        <dbReference type="ARBA" id="ARBA00004141"/>
    </source>
</evidence>
<feature type="transmembrane region" description="Helical" evidence="6">
    <location>
        <begin position="119"/>
        <end position="138"/>
    </location>
</feature>
<feature type="transmembrane region" description="Helical" evidence="6">
    <location>
        <begin position="174"/>
        <end position="194"/>
    </location>
</feature>
<evidence type="ECO:0000313" key="7">
    <source>
        <dbReference type="EMBL" id="QUB87302.1"/>
    </source>
</evidence>
<accession>A0ABX7Y1V1</accession>
<reference evidence="7 8" key="1">
    <citation type="submission" date="2021-03" db="EMBL/GenBank/DDBJ databases">
        <title>Human Oral Microbial Genomes.</title>
        <authorList>
            <person name="Johnston C.D."/>
            <person name="Chen T."/>
            <person name="Dewhirst F.E."/>
        </authorList>
    </citation>
    <scope>NUCLEOTIDE SEQUENCE [LARGE SCALE GENOMIC DNA]</scope>
    <source>
        <strain evidence="7 8">W1435</strain>
    </source>
</reference>
<keyword evidence="4 6" id="KW-1133">Transmembrane helix</keyword>
<dbReference type="PANTHER" id="PTHR23291">
    <property type="entry name" value="BAX INHIBITOR-RELATED"/>
    <property type="match status" value="1"/>
</dbReference>
<feature type="transmembrane region" description="Helical" evidence="6">
    <location>
        <begin position="32"/>
        <end position="50"/>
    </location>
</feature>